<name>A0A8S1TPD8_PAROT</name>
<dbReference type="Proteomes" id="UP000683925">
    <property type="component" value="Unassembled WGS sequence"/>
</dbReference>
<keyword evidence="6" id="KW-0418">Kinase</keyword>
<evidence type="ECO:0000256" key="6">
    <source>
        <dbReference type="RuleBase" id="RU000304"/>
    </source>
</evidence>
<dbReference type="GO" id="GO:0005524">
    <property type="term" value="F:ATP binding"/>
    <property type="evidence" value="ECO:0007669"/>
    <property type="project" value="UniProtKB-UniRule"/>
</dbReference>
<evidence type="ECO:0000313" key="10">
    <source>
        <dbReference type="Proteomes" id="UP000683925"/>
    </source>
</evidence>
<accession>A0A8S1TPD8</accession>
<reference evidence="9" key="1">
    <citation type="submission" date="2021-01" db="EMBL/GenBank/DDBJ databases">
        <authorList>
            <consortium name="Genoscope - CEA"/>
            <person name="William W."/>
        </authorList>
    </citation>
    <scope>NUCLEOTIDE SEQUENCE</scope>
</reference>
<dbReference type="GO" id="GO:0004674">
    <property type="term" value="F:protein serine/threonine kinase activity"/>
    <property type="evidence" value="ECO:0007669"/>
    <property type="project" value="UniProtKB-KW"/>
</dbReference>
<dbReference type="Pfam" id="PF00069">
    <property type="entry name" value="Pkinase"/>
    <property type="match status" value="1"/>
</dbReference>
<feature type="domain" description="Protein kinase" evidence="8">
    <location>
        <begin position="17"/>
        <end position="279"/>
    </location>
</feature>
<organism evidence="9 10">
    <name type="scientific">Paramecium octaurelia</name>
    <dbReference type="NCBI Taxonomy" id="43137"/>
    <lineage>
        <taxon>Eukaryota</taxon>
        <taxon>Sar</taxon>
        <taxon>Alveolata</taxon>
        <taxon>Ciliophora</taxon>
        <taxon>Intramacronucleata</taxon>
        <taxon>Oligohymenophorea</taxon>
        <taxon>Peniculida</taxon>
        <taxon>Parameciidae</taxon>
        <taxon>Paramecium</taxon>
    </lineage>
</organism>
<keyword evidence="2 5" id="KW-0547">Nucleotide-binding</keyword>
<feature type="compositionally biased region" description="Polar residues" evidence="7">
    <location>
        <begin position="316"/>
        <end position="337"/>
    </location>
</feature>
<dbReference type="PANTHER" id="PTHR11909">
    <property type="entry name" value="CASEIN KINASE-RELATED"/>
    <property type="match status" value="1"/>
</dbReference>
<dbReference type="CDD" id="cd14016">
    <property type="entry name" value="STKc_CK1"/>
    <property type="match status" value="1"/>
</dbReference>
<evidence type="ECO:0000256" key="4">
    <source>
        <dbReference type="ARBA" id="ARBA00023860"/>
    </source>
</evidence>
<dbReference type="InterPro" id="IPR008271">
    <property type="entry name" value="Ser/Thr_kinase_AS"/>
</dbReference>
<dbReference type="PROSITE" id="PS00107">
    <property type="entry name" value="PROTEIN_KINASE_ATP"/>
    <property type="match status" value="1"/>
</dbReference>
<dbReference type="SMART" id="SM00220">
    <property type="entry name" value="S_TKc"/>
    <property type="match status" value="1"/>
</dbReference>
<sequence length="424" mass="49696">MDSPLKDMTGTIVNKQYKLIKKLGAGAFGEIYSSQSNGLEYAIKIEKSDSKHPQLEFESKLYHYLNNHNGQGIPKYYGYYSHDGYNFLVMELLGQSLEDIFSENNRIFTLQTVCVLGIQMLECIEFLHCKQFIHRDIKPDNFLMGKAQKDRVYLVDYGLAKRYISKDLHIPYKDNKALTGTARYASINTHLGIEQSRRDDLESLAYVLMYFLRGSLPWQNLRANNQKEKYDRIMEKKLATSSETLCKNYPQQLLQFVDYTKNLKFDEKPDYQFIKNLFISIMQENELRMEYIYDWDDEDTQRDKIQIRNDEKDNLLKTNKQSSNTQQRVNKYQENKNLNSNSIYMRNCSNINNKYSIGRTKTNSIGSINKVVVTKTKQITNNTINSLTNQNTLPNNNNNINNYSKLHQNLAKQIIKKHSSLHYQ</sequence>
<dbReference type="PROSITE" id="PS50011">
    <property type="entry name" value="PROTEIN_KINASE_DOM"/>
    <property type="match status" value="1"/>
</dbReference>
<evidence type="ECO:0000259" key="8">
    <source>
        <dbReference type="PROSITE" id="PS50011"/>
    </source>
</evidence>
<comment type="similarity">
    <text evidence="6">Belongs to the protein kinase superfamily.</text>
</comment>
<evidence type="ECO:0000256" key="5">
    <source>
        <dbReference type="PROSITE-ProRule" id="PRU10141"/>
    </source>
</evidence>
<dbReference type="OMA" id="QQRVNKY"/>
<feature type="binding site" evidence="5">
    <location>
        <position position="44"/>
    </location>
    <ligand>
        <name>ATP</name>
        <dbReference type="ChEBI" id="CHEBI:30616"/>
    </ligand>
</feature>
<dbReference type="OrthoDB" id="5979581at2759"/>
<gene>
    <name evidence="9" type="ORF">POCTA_138.1.T0290020</name>
</gene>
<dbReference type="AlphaFoldDB" id="A0A8S1TPD8"/>
<keyword evidence="10" id="KW-1185">Reference proteome</keyword>
<dbReference type="EMBL" id="CAJJDP010000029">
    <property type="protein sequence ID" value="CAD8154160.1"/>
    <property type="molecule type" value="Genomic_DNA"/>
</dbReference>
<dbReference type="InterPro" id="IPR000719">
    <property type="entry name" value="Prot_kinase_dom"/>
</dbReference>
<dbReference type="EC" id="2.7.11.1" evidence="1"/>
<evidence type="ECO:0000313" key="9">
    <source>
        <dbReference type="EMBL" id="CAD8154160.1"/>
    </source>
</evidence>
<evidence type="ECO:0000256" key="3">
    <source>
        <dbReference type="ARBA" id="ARBA00022840"/>
    </source>
</evidence>
<dbReference type="FunFam" id="1.10.510.10:FF:001190">
    <property type="entry name" value="Uncharacterized protein"/>
    <property type="match status" value="1"/>
</dbReference>
<keyword evidence="6" id="KW-0808">Transferase</keyword>
<feature type="region of interest" description="Disordered" evidence="7">
    <location>
        <begin position="309"/>
        <end position="337"/>
    </location>
</feature>
<keyword evidence="3 5" id="KW-0067">ATP-binding</keyword>
<evidence type="ECO:0000256" key="1">
    <source>
        <dbReference type="ARBA" id="ARBA00012513"/>
    </source>
</evidence>
<evidence type="ECO:0000256" key="2">
    <source>
        <dbReference type="ARBA" id="ARBA00022741"/>
    </source>
</evidence>
<dbReference type="PROSITE" id="PS00108">
    <property type="entry name" value="PROTEIN_KINASE_ST"/>
    <property type="match status" value="1"/>
</dbReference>
<proteinExistence type="inferred from homology"/>
<evidence type="ECO:0000256" key="7">
    <source>
        <dbReference type="SAM" id="MobiDB-lite"/>
    </source>
</evidence>
<protein>
    <recommendedName>
        <fullName evidence="4">Casein kinase I</fullName>
        <ecNumber evidence="1">2.7.11.1</ecNumber>
    </recommendedName>
</protein>
<keyword evidence="6" id="KW-0723">Serine/threonine-protein kinase</keyword>
<dbReference type="InterPro" id="IPR050235">
    <property type="entry name" value="CK1_Ser-Thr_kinase"/>
</dbReference>
<comment type="caution">
    <text evidence="9">The sequence shown here is derived from an EMBL/GenBank/DDBJ whole genome shotgun (WGS) entry which is preliminary data.</text>
</comment>
<dbReference type="InterPro" id="IPR017441">
    <property type="entry name" value="Protein_kinase_ATP_BS"/>
</dbReference>